<dbReference type="InterPro" id="IPR050553">
    <property type="entry name" value="Thioredoxin_ResA/DsbE_sf"/>
</dbReference>
<proteinExistence type="predicted"/>
<organism evidence="5 6">
    <name type="scientific">Sphingobacterium hotanense</name>
    <dbReference type="NCBI Taxonomy" id="649196"/>
    <lineage>
        <taxon>Bacteria</taxon>
        <taxon>Pseudomonadati</taxon>
        <taxon>Bacteroidota</taxon>
        <taxon>Sphingobacteriia</taxon>
        <taxon>Sphingobacteriales</taxon>
        <taxon>Sphingobacteriaceae</taxon>
        <taxon>Sphingobacterium</taxon>
    </lineage>
</organism>
<dbReference type="PANTHER" id="PTHR42852:SF13">
    <property type="entry name" value="PROTEIN DIPZ"/>
    <property type="match status" value="1"/>
</dbReference>
<dbReference type="PROSITE" id="PS00194">
    <property type="entry name" value="THIOREDOXIN_1"/>
    <property type="match status" value="1"/>
</dbReference>
<comment type="caution">
    <text evidence="5">The sequence shown here is derived from an EMBL/GenBank/DDBJ whole genome shotgun (WGS) entry which is preliminary data.</text>
</comment>
<comment type="subcellular location">
    <subcellularLocation>
        <location evidence="1">Cell envelope</location>
    </subcellularLocation>
</comment>
<reference evidence="5" key="1">
    <citation type="submission" date="2020-06" db="EMBL/GenBank/DDBJ databases">
        <authorList>
            <person name="Dong N."/>
        </authorList>
    </citation>
    <scope>NUCLEOTIDE SEQUENCE</scope>
    <source>
        <strain evidence="5">R1692</strain>
    </source>
</reference>
<dbReference type="InterPro" id="IPR036249">
    <property type="entry name" value="Thioredoxin-like_sf"/>
</dbReference>
<evidence type="ECO:0000313" key="5">
    <source>
        <dbReference type="EMBL" id="MDM1046890.1"/>
    </source>
</evidence>
<keyword evidence="3" id="KW-0676">Redox-active center</keyword>
<dbReference type="Pfam" id="PF08534">
    <property type="entry name" value="Redoxin"/>
    <property type="match status" value="1"/>
</dbReference>
<keyword evidence="2" id="KW-0201">Cytochrome c-type biogenesis</keyword>
<dbReference type="RefSeq" id="WP_286650222.1">
    <property type="nucleotide sequence ID" value="NZ_JACAGK010000002.1"/>
</dbReference>
<evidence type="ECO:0000256" key="3">
    <source>
        <dbReference type="ARBA" id="ARBA00023284"/>
    </source>
</evidence>
<dbReference type="InterPro" id="IPR017937">
    <property type="entry name" value="Thioredoxin_CS"/>
</dbReference>
<feature type="domain" description="Thioredoxin" evidence="4">
    <location>
        <begin position="56"/>
        <end position="196"/>
    </location>
</feature>
<dbReference type="Proteomes" id="UP001170954">
    <property type="component" value="Unassembled WGS sequence"/>
</dbReference>
<dbReference type="InterPro" id="IPR013740">
    <property type="entry name" value="Redoxin"/>
</dbReference>
<evidence type="ECO:0000313" key="6">
    <source>
        <dbReference type="Proteomes" id="UP001170954"/>
    </source>
</evidence>
<name>A0ABT7NI81_9SPHI</name>
<accession>A0ABT7NI81</accession>
<evidence type="ECO:0000256" key="2">
    <source>
        <dbReference type="ARBA" id="ARBA00022748"/>
    </source>
</evidence>
<reference evidence="5" key="2">
    <citation type="journal article" date="2022" name="Sci. Total Environ.">
        <title>Prevalence, transmission, and molecular epidemiology of tet(X)-positive bacteria among humans, animals, and environmental niches in China: An epidemiological, and genomic-based study.</title>
        <authorList>
            <person name="Dong N."/>
            <person name="Zeng Y."/>
            <person name="Cai C."/>
            <person name="Sun C."/>
            <person name="Lu J."/>
            <person name="Liu C."/>
            <person name="Zhou H."/>
            <person name="Sun Q."/>
            <person name="Shu L."/>
            <person name="Wang H."/>
            <person name="Wang Y."/>
            <person name="Wang S."/>
            <person name="Wu C."/>
            <person name="Chan E.W."/>
            <person name="Chen G."/>
            <person name="Shen Z."/>
            <person name="Chen S."/>
            <person name="Zhang R."/>
        </authorList>
    </citation>
    <scope>NUCLEOTIDE SEQUENCE</scope>
    <source>
        <strain evidence="5">R1692</strain>
    </source>
</reference>
<dbReference type="EMBL" id="JACAGK010000002">
    <property type="protein sequence ID" value="MDM1046890.1"/>
    <property type="molecule type" value="Genomic_DNA"/>
</dbReference>
<protein>
    <submittedName>
        <fullName evidence="5">TlpA family protein disulfide reductase</fullName>
    </submittedName>
</protein>
<evidence type="ECO:0000256" key="1">
    <source>
        <dbReference type="ARBA" id="ARBA00004196"/>
    </source>
</evidence>
<dbReference type="SUPFAM" id="SSF52833">
    <property type="entry name" value="Thioredoxin-like"/>
    <property type="match status" value="1"/>
</dbReference>
<dbReference type="InterPro" id="IPR013766">
    <property type="entry name" value="Thioredoxin_domain"/>
</dbReference>
<sequence length="198" mass="22127">MSKSSNRTLLFLKEHGFSIFLGLAVVILLVSPDAKAWAIRQLMKTGVFNAKIEEAAPGDKLVHDFSFSDPDGNIVSTNQLRGKVLFINFWASWCPPCRAEFPSIEALYQKFKDHPDVVFIMINQDDEAVAGKSYLDKEGFTFPMHRLHGPLANEIYNGSLPTTLVMDKAGSIRFKHEGFANYGSTKFIAQLGELLNKN</sequence>
<dbReference type="PANTHER" id="PTHR42852">
    <property type="entry name" value="THIOL:DISULFIDE INTERCHANGE PROTEIN DSBE"/>
    <property type="match status" value="1"/>
</dbReference>
<gene>
    <name evidence="5" type="ORF">HX018_01310</name>
</gene>
<evidence type="ECO:0000259" key="4">
    <source>
        <dbReference type="PROSITE" id="PS51352"/>
    </source>
</evidence>
<dbReference type="PROSITE" id="PS51352">
    <property type="entry name" value="THIOREDOXIN_2"/>
    <property type="match status" value="1"/>
</dbReference>
<dbReference type="Gene3D" id="3.40.30.10">
    <property type="entry name" value="Glutaredoxin"/>
    <property type="match status" value="1"/>
</dbReference>
<dbReference type="CDD" id="cd02966">
    <property type="entry name" value="TlpA_like_family"/>
    <property type="match status" value="1"/>
</dbReference>
<keyword evidence="6" id="KW-1185">Reference proteome</keyword>